<gene>
    <name evidence="2" type="ORF">CIT40_29110</name>
</gene>
<protein>
    <submittedName>
        <fullName evidence="2">Uncharacterized protein</fullName>
    </submittedName>
</protein>
<reference evidence="2 3" key="2">
    <citation type="journal article" date="2019" name="Int. J. Syst. Evol. Microbiol.">
        <title>Description and complete genome sequence of Bradyrhizobium amphicarpaeae sp. nov., harbouring photosystem and nitrogen-fixation genes.</title>
        <authorList>
            <person name="Bromfield E.S.P."/>
            <person name="Cloutier S."/>
            <person name="Nguyen H.D.T."/>
        </authorList>
    </citation>
    <scope>NUCLEOTIDE SEQUENCE [LARGE SCALE GENOMIC DNA]</scope>
    <source>
        <strain evidence="2 3">39S1MB</strain>
    </source>
</reference>
<accession>A0A2U8Q0Z9</accession>
<dbReference type="AlphaFoldDB" id="A0A2U8Q0Z9"/>
<dbReference type="EMBL" id="CP029426">
    <property type="protein sequence ID" value="AWM03694.1"/>
    <property type="molecule type" value="Genomic_DNA"/>
</dbReference>
<dbReference type="Proteomes" id="UP000215884">
    <property type="component" value="Chromosome"/>
</dbReference>
<keyword evidence="3" id="KW-1185">Reference proteome</keyword>
<organism evidence="2 3">
    <name type="scientific">Bradyrhizobium amphicarpaeae</name>
    <dbReference type="NCBI Taxonomy" id="1404768"/>
    <lineage>
        <taxon>Bacteria</taxon>
        <taxon>Pseudomonadati</taxon>
        <taxon>Pseudomonadota</taxon>
        <taxon>Alphaproteobacteria</taxon>
        <taxon>Hyphomicrobiales</taxon>
        <taxon>Nitrobacteraceae</taxon>
        <taxon>Bradyrhizobium</taxon>
    </lineage>
</organism>
<feature type="compositionally biased region" description="Low complexity" evidence="1">
    <location>
        <begin position="68"/>
        <end position="82"/>
    </location>
</feature>
<feature type="region of interest" description="Disordered" evidence="1">
    <location>
        <begin position="53"/>
        <end position="95"/>
    </location>
</feature>
<proteinExistence type="predicted"/>
<evidence type="ECO:0000313" key="3">
    <source>
        <dbReference type="Proteomes" id="UP000215884"/>
    </source>
</evidence>
<sequence>MHGLVGRSAEGALCHKNAGDVSPLSTHKRSSCPGLSRASTFFCIAARGVDGRDRPGHDAAIPMAKTNPRSPARWSAPRAAISPRPPARALVQASS</sequence>
<evidence type="ECO:0000313" key="2">
    <source>
        <dbReference type="EMBL" id="AWM03694.1"/>
    </source>
</evidence>
<reference evidence="2 3" key="1">
    <citation type="journal article" date="2017" name="Syst. Appl. Microbiol.">
        <title>Soybeans inoculated with root zone soils of Canadian native legumes harbour diverse and novel Bradyrhizobium spp. that possess agricultural potential.</title>
        <authorList>
            <person name="Bromfield E.S.P."/>
            <person name="Cloutier S."/>
            <person name="Tambong J.T."/>
            <person name="Tran Thi T.V."/>
        </authorList>
    </citation>
    <scope>NUCLEOTIDE SEQUENCE [LARGE SCALE GENOMIC DNA]</scope>
    <source>
        <strain evidence="2 3">39S1MB</strain>
    </source>
</reference>
<evidence type="ECO:0000256" key="1">
    <source>
        <dbReference type="SAM" id="MobiDB-lite"/>
    </source>
</evidence>
<name>A0A2U8Q0Z9_9BRAD</name>